<evidence type="ECO:0000313" key="2">
    <source>
        <dbReference type="Proteomes" id="UP000011518"/>
    </source>
</evidence>
<protein>
    <submittedName>
        <fullName evidence="1">Uncharacterized protein</fullName>
    </submittedName>
</protein>
<dbReference type="Proteomes" id="UP000011518">
    <property type="component" value="Unassembled WGS sequence"/>
</dbReference>
<accession>L9LC85</accession>
<organism evidence="1 2">
    <name type="scientific">Tupaia chinensis</name>
    <name type="common">Chinese tree shrew</name>
    <name type="synonym">Tupaia belangeri chinensis</name>
    <dbReference type="NCBI Taxonomy" id="246437"/>
    <lineage>
        <taxon>Eukaryota</taxon>
        <taxon>Metazoa</taxon>
        <taxon>Chordata</taxon>
        <taxon>Craniata</taxon>
        <taxon>Vertebrata</taxon>
        <taxon>Euteleostomi</taxon>
        <taxon>Mammalia</taxon>
        <taxon>Eutheria</taxon>
        <taxon>Euarchontoglires</taxon>
        <taxon>Scandentia</taxon>
        <taxon>Tupaiidae</taxon>
        <taxon>Tupaia</taxon>
    </lineage>
</organism>
<dbReference type="AlphaFoldDB" id="L9LC85"/>
<dbReference type="InParanoid" id="L9LC85"/>
<name>L9LC85_TUPCH</name>
<evidence type="ECO:0000313" key="1">
    <source>
        <dbReference type="EMBL" id="ELW72680.1"/>
    </source>
</evidence>
<reference evidence="2" key="1">
    <citation type="submission" date="2012-07" db="EMBL/GenBank/DDBJ databases">
        <title>Genome of the Chinese tree shrew, a rising model animal genetically related to primates.</title>
        <authorList>
            <person name="Zhang G."/>
            <person name="Fan Y."/>
            <person name="Yao Y."/>
            <person name="Huang Z."/>
        </authorList>
    </citation>
    <scope>NUCLEOTIDE SEQUENCE [LARGE SCALE GENOMIC DNA]</scope>
</reference>
<gene>
    <name evidence="1" type="ORF">TREES_T100010400</name>
</gene>
<keyword evidence="2" id="KW-1185">Reference proteome</keyword>
<reference evidence="2" key="2">
    <citation type="journal article" date="2013" name="Nat. Commun.">
        <title>Genome of the Chinese tree shrew.</title>
        <authorList>
            <person name="Fan Y."/>
            <person name="Huang Z.Y."/>
            <person name="Cao C.C."/>
            <person name="Chen C.S."/>
            <person name="Chen Y.X."/>
            <person name="Fan D.D."/>
            <person name="He J."/>
            <person name="Hou H.L."/>
            <person name="Hu L."/>
            <person name="Hu X.T."/>
            <person name="Jiang X.T."/>
            <person name="Lai R."/>
            <person name="Lang Y.S."/>
            <person name="Liang B."/>
            <person name="Liao S.G."/>
            <person name="Mu D."/>
            <person name="Ma Y.Y."/>
            <person name="Niu Y.Y."/>
            <person name="Sun X.Q."/>
            <person name="Xia J.Q."/>
            <person name="Xiao J."/>
            <person name="Xiong Z.Q."/>
            <person name="Xu L."/>
            <person name="Yang L."/>
            <person name="Zhang Y."/>
            <person name="Zhao W."/>
            <person name="Zhao X.D."/>
            <person name="Zheng Y.T."/>
            <person name="Zhou J.M."/>
            <person name="Zhu Y.B."/>
            <person name="Zhang G.J."/>
            <person name="Wang J."/>
            <person name="Yao Y.G."/>
        </authorList>
    </citation>
    <scope>NUCLEOTIDE SEQUENCE [LARGE SCALE GENOMIC DNA]</scope>
</reference>
<dbReference type="EMBL" id="KB320397">
    <property type="protein sequence ID" value="ELW72680.1"/>
    <property type="molecule type" value="Genomic_DNA"/>
</dbReference>
<proteinExistence type="predicted"/>
<sequence>METSSEALCPVRGPASFAPSVPAVSVGALGHWVPELHLLHAATPPLGATLGAGQVPVWTLLQASQWKVETFISSEDGTDVRSPAEQNLAKLWTVFSGPLGFCSPGKEI</sequence>